<dbReference type="CDD" id="cd00385">
    <property type="entry name" value="Isoprenoid_Biosyn_C1"/>
    <property type="match status" value="1"/>
</dbReference>
<proteinExistence type="predicted"/>
<reference evidence="2 3" key="1">
    <citation type="submission" date="2020-08" db="EMBL/GenBank/DDBJ databases">
        <title>Sequencing the genomes of 1000 actinobacteria strains.</title>
        <authorList>
            <person name="Klenk H.-P."/>
        </authorList>
    </citation>
    <scope>NUCLEOTIDE SEQUENCE [LARGE SCALE GENOMIC DNA]</scope>
    <source>
        <strain evidence="2 3">DSM 45913</strain>
    </source>
</reference>
<evidence type="ECO:0000313" key="3">
    <source>
        <dbReference type="Proteomes" id="UP000583800"/>
    </source>
</evidence>
<dbReference type="SUPFAM" id="SSF48576">
    <property type="entry name" value="Terpenoid synthases"/>
    <property type="match status" value="1"/>
</dbReference>
<evidence type="ECO:0008006" key="4">
    <source>
        <dbReference type="Google" id="ProtNLM"/>
    </source>
</evidence>
<protein>
    <recommendedName>
        <fullName evidence="4">Farnesyl-diphosphate farnesyltransferase</fullName>
    </recommendedName>
</protein>
<dbReference type="InterPro" id="IPR008949">
    <property type="entry name" value="Isoprenoid_synthase_dom_sf"/>
</dbReference>
<name>A0A7X0BZA2_9ACTN</name>
<evidence type="ECO:0000313" key="2">
    <source>
        <dbReference type="EMBL" id="MBB6345565.1"/>
    </source>
</evidence>
<dbReference type="Proteomes" id="UP000583800">
    <property type="component" value="Unassembled WGS sequence"/>
</dbReference>
<evidence type="ECO:0000256" key="1">
    <source>
        <dbReference type="SAM" id="SignalP"/>
    </source>
</evidence>
<dbReference type="RefSeq" id="WP_185083490.1">
    <property type="nucleotide sequence ID" value="NZ_JACHJB010000001.1"/>
</dbReference>
<feature type="chain" id="PRO_5031000553" description="Farnesyl-diphosphate farnesyltransferase" evidence="1">
    <location>
        <begin position="21"/>
        <end position="326"/>
    </location>
</feature>
<keyword evidence="1" id="KW-0732">Signal</keyword>
<organism evidence="2 3">
    <name type="scientific">Nonomuraea muscovyensis</name>
    <dbReference type="NCBI Taxonomy" id="1124761"/>
    <lineage>
        <taxon>Bacteria</taxon>
        <taxon>Bacillati</taxon>
        <taxon>Actinomycetota</taxon>
        <taxon>Actinomycetes</taxon>
        <taxon>Streptosporangiales</taxon>
        <taxon>Streptosporangiaceae</taxon>
        <taxon>Nonomuraea</taxon>
    </lineage>
</organism>
<dbReference type="AlphaFoldDB" id="A0A7X0BZA2"/>
<keyword evidence="3" id="KW-1185">Reference proteome</keyword>
<gene>
    <name evidence="2" type="ORF">FHU36_002074</name>
</gene>
<accession>A0A7X0BZA2</accession>
<feature type="signal peptide" evidence="1">
    <location>
        <begin position="1"/>
        <end position="20"/>
    </location>
</feature>
<comment type="caution">
    <text evidence="2">The sequence shown here is derived from an EMBL/GenBank/DDBJ whole genome shotgun (WGS) entry which is preliminary data.</text>
</comment>
<dbReference type="EMBL" id="JACHJB010000001">
    <property type="protein sequence ID" value="MBB6345565.1"/>
    <property type="molecule type" value="Genomic_DNA"/>
</dbReference>
<sequence>MALVRCVRLAAGLPATAVFARRALAELAGAFEDVVTPMVRRTLRDPAERARALDALRAMSLKIGYAVLSYAHLTRRGRPVEVAALAGAVTRLYDDLIDGDADPLLDDRLGELFGLRPFVPRGDLERLLAELCHQIAHRLHPLPAATPFTALHELHGHQCQSRRQREPGLTPDLLEKITRGKGALANLTLCSLVHPLMDPRERELVMALGEAFQSLDDCMDVEHDRRAGVSTLPSLGIVTLPDVARRMRALRPALAARYGRAPARQYSGMIFFLLLKTVVGRRLPILGRLARRLAARSTVLTVFTRGDEALPPAVPTMSAQTEGERS</sequence>